<dbReference type="AlphaFoldDB" id="A0A0A8B5B1"/>
<keyword evidence="4" id="KW-0961">Cell wall biogenesis/degradation</keyword>
<keyword evidence="3" id="KW-0597">Phosphoprotein</keyword>
<dbReference type="HOGENOM" id="CLU_108696_19_0_11"/>
<accession>A0A0A8B5B1</accession>
<evidence type="ECO:0000256" key="4">
    <source>
        <dbReference type="ARBA" id="ARBA00023316"/>
    </source>
</evidence>
<organism evidence="6 7">
    <name type="scientific">Berryella intestinalis</name>
    <dbReference type="NCBI Taxonomy" id="1531429"/>
    <lineage>
        <taxon>Bacteria</taxon>
        <taxon>Bacillati</taxon>
        <taxon>Actinomycetota</taxon>
        <taxon>Coriobacteriia</taxon>
        <taxon>Eggerthellales</taxon>
        <taxon>Eggerthellaceae</taxon>
        <taxon>Berryella</taxon>
    </lineage>
</organism>
<reference evidence="6 7" key="2">
    <citation type="journal article" date="2015" name="Genome Announc.">
        <title>Complete Genome Sequence of Coriobacteriaceae Strain 68-1-3, a Novel Mucus-Degrading Isolate from the Swine Intestinal Tract.</title>
        <authorList>
            <person name="Looft T."/>
            <person name="Bayles D.O."/>
            <person name="Alt D.P."/>
            <person name="Stanton T.B."/>
        </authorList>
    </citation>
    <scope>NUCLEOTIDE SEQUENCE [LARGE SCALE GENOMIC DNA]</scope>
    <source>
        <strain evidence="6 7">68-1-3</strain>
    </source>
</reference>
<dbReference type="Proteomes" id="UP000031121">
    <property type="component" value="Chromosome"/>
</dbReference>
<keyword evidence="2" id="KW-0963">Cytoplasm</keyword>
<dbReference type="Gene3D" id="1.10.1200.10">
    <property type="entry name" value="ACP-like"/>
    <property type="match status" value="1"/>
</dbReference>
<gene>
    <name evidence="6" type="ORF">JI75_07715</name>
</gene>
<evidence type="ECO:0000256" key="2">
    <source>
        <dbReference type="ARBA" id="ARBA00022490"/>
    </source>
</evidence>
<name>A0A0A8B5B1_9ACTN</name>
<reference evidence="7" key="1">
    <citation type="submission" date="2014-08" db="EMBL/GenBank/DDBJ databases">
        <title>Coriobacteriaceae sp. complete genome.</title>
        <authorList>
            <person name="Looft T."/>
            <person name="Bayles D.O."/>
            <person name="Stanton T.B."/>
        </authorList>
    </citation>
    <scope>NUCLEOTIDE SEQUENCE [LARGE SCALE GENOMIC DNA]</scope>
    <source>
        <strain evidence="7">68-1-3</strain>
    </source>
</reference>
<dbReference type="KEGG" id="cbac:JI75_07715"/>
<feature type="domain" description="Carrier" evidence="5">
    <location>
        <begin position="7"/>
        <end position="84"/>
    </location>
</feature>
<dbReference type="SUPFAM" id="SSF47336">
    <property type="entry name" value="ACP-like"/>
    <property type="match status" value="1"/>
</dbReference>
<evidence type="ECO:0000256" key="3">
    <source>
        <dbReference type="ARBA" id="ARBA00022553"/>
    </source>
</evidence>
<dbReference type="PROSITE" id="PS50075">
    <property type="entry name" value="CARRIER"/>
    <property type="match status" value="1"/>
</dbReference>
<dbReference type="EMBL" id="CP009302">
    <property type="protein sequence ID" value="AJC12560.1"/>
    <property type="molecule type" value="Genomic_DNA"/>
</dbReference>
<proteinExistence type="predicted"/>
<dbReference type="GO" id="GO:0071555">
    <property type="term" value="P:cell wall organization"/>
    <property type="evidence" value="ECO:0007669"/>
    <property type="project" value="UniProtKB-KW"/>
</dbReference>
<evidence type="ECO:0000259" key="5">
    <source>
        <dbReference type="PROSITE" id="PS50075"/>
    </source>
</evidence>
<evidence type="ECO:0000313" key="7">
    <source>
        <dbReference type="Proteomes" id="UP000031121"/>
    </source>
</evidence>
<dbReference type="NCBIfam" id="NF003464">
    <property type="entry name" value="PRK05087.1"/>
    <property type="match status" value="1"/>
</dbReference>
<protein>
    <submittedName>
        <fullName evidence="6">Cytochrome C552</fullName>
    </submittedName>
</protein>
<evidence type="ECO:0000313" key="6">
    <source>
        <dbReference type="EMBL" id="AJC12560.1"/>
    </source>
</evidence>
<dbReference type="STRING" id="1531429.JI75_07715"/>
<sequence>MASISHEELEFRMLGLLEEVCESNAVLSHRDEDLFALGLLDSMAAVELLVCIEDDFGVSIAPTEVAREEMNTVNLIISQVEARL</sequence>
<dbReference type="RefSeq" id="WP_039689968.1">
    <property type="nucleotide sequence ID" value="NZ_CP009302.1"/>
</dbReference>
<dbReference type="InterPro" id="IPR003230">
    <property type="entry name" value="DltC"/>
</dbReference>
<keyword evidence="1" id="KW-0596">Phosphopantetheine</keyword>
<dbReference type="NCBIfam" id="TIGR01688">
    <property type="entry name" value="dltC"/>
    <property type="match status" value="1"/>
</dbReference>
<dbReference type="Pfam" id="PF00550">
    <property type="entry name" value="PP-binding"/>
    <property type="match status" value="1"/>
</dbReference>
<dbReference type="OrthoDB" id="6462171at2"/>
<dbReference type="GO" id="GO:0036370">
    <property type="term" value="F:D-alanyl carrier activity"/>
    <property type="evidence" value="ECO:0007669"/>
    <property type="project" value="InterPro"/>
</dbReference>
<dbReference type="InterPro" id="IPR009081">
    <property type="entry name" value="PP-bd_ACP"/>
</dbReference>
<dbReference type="InterPro" id="IPR036736">
    <property type="entry name" value="ACP-like_sf"/>
</dbReference>
<evidence type="ECO:0000256" key="1">
    <source>
        <dbReference type="ARBA" id="ARBA00022450"/>
    </source>
</evidence>
<keyword evidence="7" id="KW-1185">Reference proteome</keyword>